<feature type="domain" description="Arrestin C-terminal-like" evidence="2">
    <location>
        <begin position="130"/>
        <end position="252"/>
    </location>
</feature>
<dbReference type="PANTHER" id="PTHR11188:SF176">
    <property type="entry name" value="ARRESTIN DOMAIN-CONTAINING PROTEIN 1"/>
    <property type="match status" value="1"/>
</dbReference>
<dbReference type="SUPFAM" id="SSF81296">
    <property type="entry name" value="E set domains"/>
    <property type="match status" value="2"/>
</dbReference>
<proteinExistence type="inferred from homology"/>
<dbReference type="InterPro" id="IPR011021">
    <property type="entry name" value="Arrestin-like_N"/>
</dbReference>
<dbReference type="InterPro" id="IPR011022">
    <property type="entry name" value="Arrestin_C-like"/>
</dbReference>
<dbReference type="Gene3D" id="2.60.40.640">
    <property type="match status" value="2"/>
</dbReference>
<dbReference type="EMBL" id="CP111014">
    <property type="protein sequence ID" value="WAR01022.1"/>
    <property type="molecule type" value="Genomic_DNA"/>
</dbReference>
<protein>
    <submittedName>
        <fullName evidence="3">ARRD3-like protein</fullName>
    </submittedName>
</protein>
<name>A0ABY7DVY9_MYAAR</name>
<dbReference type="SMART" id="SM01017">
    <property type="entry name" value="Arrestin_C"/>
    <property type="match status" value="1"/>
</dbReference>
<dbReference type="PANTHER" id="PTHR11188">
    <property type="entry name" value="ARRESTIN DOMAIN CONTAINING PROTEIN"/>
    <property type="match status" value="1"/>
</dbReference>
<dbReference type="Pfam" id="PF02752">
    <property type="entry name" value="Arrestin_C"/>
    <property type="match status" value="1"/>
</dbReference>
<reference evidence="3" key="1">
    <citation type="submission" date="2022-11" db="EMBL/GenBank/DDBJ databases">
        <title>Centuries of genome instability and evolution in soft-shell clam transmissible cancer (bioRxiv).</title>
        <authorList>
            <person name="Hart S.F.M."/>
            <person name="Yonemitsu M.A."/>
            <person name="Giersch R.M."/>
            <person name="Beal B.F."/>
            <person name="Arriagada G."/>
            <person name="Davis B.W."/>
            <person name="Ostrander E.A."/>
            <person name="Goff S.P."/>
            <person name="Metzger M.J."/>
        </authorList>
    </citation>
    <scope>NUCLEOTIDE SEQUENCE</scope>
    <source>
        <strain evidence="3">MELC-2E11</strain>
        <tissue evidence="3">Siphon/mantle</tissue>
    </source>
</reference>
<evidence type="ECO:0000259" key="2">
    <source>
        <dbReference type="SMART" id="SM01017"/>
    </source>
</evidence>
<gene>
    <name evidence="3" type="ORF">MAR_025394</name>
</gene>
<keyword evidence="4" id="KW-1185">Reference proteome</keyword>
<comment type="similarity">
    <text evidence="1">Belongs to the arrestin family.</text>
</comment>
<dbReference type="InterPro" id="IPR050357">
    <property type="entry name" value="Arrestin_domain-protein"/>
</dbReference>
<sequence length="332" mass="36881">MMKCLCHVTGVRLQFLGHARVHWTETHQTGSGKNRRTETRHYSSSETYFNFELLLFGPGNDSTHLQAGHHTYPFSFLLPPNLPSSYESHIGNVRYSLKAKIDKPWKFDHKTQKMFTVVSMLDLNQQPSATSGPIHALFRVDRAGYVPGDTIYLNAEISNHSTRRMKASLYHATTKSRTERKDVAMVNKGEISPGGSVTWSGEPMVVPAVPPSYLVGCSIIDIRYILQLEVDPAGPGFDLEVPLEVIVGTIPLRQVVQQYYPMPQPTLSPPSAPPLSQPAGASAPFNLPPPSYAECVFGKVGVREDEDSDHMGGDVDFAPSYAYYDWSKSNVR</sequence>
<organism evidence="3 4">
    <name type="scientific">Mya arenaria</name>
    <name type="common">Soft-shell clam</name>
    <dbReference type="NCBI Taxonomy" id="6604"/>
    <lineage>
        <taxon>Eukaryota</taxon>
        <taxon>Metazoa</taxon>
        <taxon>Spiralia</taxon>
        <taxon>Lophotrochozoa</taxon>
        <taxon>Mollusca</taxon>
        <taxon>Bivalvia</taxon>
        <taxon>Autobranchia</taxon>
        <taxon>Heteroconchia</taxon>
        <taxon>Euheterodonta</taxon>
        <taxon>Imparidentia</taxon>
        <taxon>Neoheterodontei</taxon>
        <taxon>Myida</taxon>
        <taxon>Myoidea</taxon>
        <taxon>Myidae</taxon>
        <taxon>Mya</taxon>
    </lineage>
</organism>
<accession>A0ABY7DVY9</accession>
<evidence type="ECO:0000256" key="1">
    <source>
        <dbReference type="ARBA" id="ARBA00005298"/>
    </source>
</evidence>
<dbReference type="InterPro" id="IPR014756">
    <property type="entry name" value="Ig_E-set"/>
</dbReference>
<dbReference type="Proteomes" id="UP001164746">
    <property type="component" value="Chromosome 3"/>
</dbReference>
<evidence type="ECO:0000313" key="4">
    <source>
        <dbReference type="Proteomes" id="UP001164746"/>
    </source>
</evidence>
<evidence type="ECO:0000313" key="3">
    <source>
        <dbReference type="EMBL" id="WAR01022.1"/>
    </source>
</evidence>
<dbReference type="Pfam" id="PF00339">
    <property type="entry name" value="Arrestin_N"/>
    <property type="match status" value="1"/>
</dbReference>
<dbReference type="InterPro" id="IPR014752">
    <property type="entry name" value="Arrestin-like_C"/>
</dbReference>